<accession>A0A0C2DEY1</accession>
<protein>
    <submittedName>
        <fullName evidence="1">Uncharacterized protein</fullName>
    </submittedName>
</protein>
<dbReference type="OrthoDB" id="5874910at2759"/>
<dbReference type="Gene3D" id="3.40.33.10">
    <property type="entry name" value="CAP"/>
    <property type="match status" value="1"/>
</dbReference>
<reference evidence="1 2" key="1">
    <citation type="submission" date="2013-12" db="EMBL/GenBank/DDBJ databases">
        <title>Draft genome of the parsitic nematode Ancylostoma duodenale.</title>
        <authorList>
            <person name="Mitreva M."/>
        </authorList>
    </citation>
    <scope>NUCLEOTIDE SEQUENCE [LARGE SCALE GENOMIC DNA]</scope>
    <source>
        <strain evidence="1 2">Zhejiang</strain>
    </source>
</reference>
<proteinExistence type="predicted"/>
<organism evidence="1 2">
    <name type="scientific">Ancylostoma duodenale</name>
    <dbReference type="NCBI Taxonomy" id="51022"/>
    <lineage>
        <taxon>Eukaryota</taxon>
        <taxon>Metazoa</taxon>
        <taxon>Ecdysozoa</taxon>
        <taxon>Nematoda</taxon>
        <taxon>Chromadorea</taxon>
        <taxon>Rhabditida</taxon>
        <taxon>Rhabditina</taxon>
        <taxon>Rhabditomorpha</taxon>
        <taxon>Strongyloidea</taxon>
        <taxon>Ancylostomatidae</taxon>
        <taxon>Ancylostomatinae</taxon>
        <taxon>Ancylostoma</taxon>
    </lineage>
</organism>
<dbReference type="InterPro" id="IPR035940">
    <property type="entry name" value="CAP_sf"/>
</dbReference>
<gene>
    <name evidence="1" type="ORF">ANCDUO_08765</name>
</gene>
<keyword evidence="2" id="KW-1185">Reference proteome</keyword>
<evidence type="ECO:0000313" key="1">
    <source>
        <dbReference type="EMBL" id="KIH60972.1"/>
    </source>
</evidence>
<evidence type="ECO:0000313" key="2">
    <source>
        <dbReference type="Proteomes" id="UP000054047"/>
    </source>
</evidence>
<dbReference type="Proteomes" id="UP000054047">
    <property type="component" value="Unassembled WGS sequence"/>
</dbReference>
<dbReference type="SUPFAM" id="SSF55797">
    <property type="entry name" value="PR-1-like"/>
    <property type="match status" value="1"/>
</dbReference>
<sequence length="96" mass="10811">MTAKVLQMAWANTQNIGCAVVKCGETFNIVCRYLPSGGHYYATVYEPALPCTKCPWGLKCDYKTGLCEEPDYDDATENCFSFWMVLLLVLSAYLFN</sequence>
<dbReference type="EMBL" id="KN730488">
    <property type="protein sequence ID" value="KIH60972.1"/>
    <property type="molecule type" value="Genomic_DNA"/>
</dbReference>
<name>A0A0C2DEY1_9BILA</name>
<dbReference type="AlphaFoldDB" id="A0A0C2DEY1"/>